<organism evidence="1 2">
    <name type="scientific">Bifidobacterium pseudolongum subsp. globosum</name>
    <dbReference type="NCBI Taxonomy" id="1690"/>
    <lineage>
        <taxon>Bacteria</taxon>
        <taxon>Bacillati</taxon>
        <taxon>Actinomycetota</taxon>
        <taxon>Actinomycetes</taxon>
        <taxon>Bifidobacteriales</taxon>
        <taxon>Bifidobacteriaceae</taxon>
        <taxon>Bifidobacterium</taxon>
    </lineage>
</organism>
<name>A0A2N3QE63_9BIFI</name>
<dbReference type="EMBL" id="PCGZ01000019">
    <property type="protein sequence ID" value="PKU88172.1"/>
    <property type="molecule type" value="Genomic_DNA"/>
</dbReference>
<dbReference type="AlphaFoldDB" id="A0A2N3QE63"/>
<accession>A0A2N3QE63</accession>
<gene>
    <name evidence="1" type="ORF">CQR46_1708</name>
</gene>
<evidence type="ECO:0000313" key="1">
    <source>
        <dbReference type="EMBL" id="PKU88172.1"/>
    </source>
</evidence>
<evidence type="ECO:0000313" key="2">
    <source>
        <dbReference type="Proteomes" id="UP000233730"/>
    </source>
</evidence>
<feature type="non-terminal residue" evidence="1">
    <location>
        <position position="1"/>
    </location>
</feature>
<dbReference type="Proteomes" id="UP000233730">
    <property type="component" value="Unassembled WGS sequence"/>
</dbReference>
<proteinExistence type="predicted"/>
<protein>
    <submittedName>
        <fullName evidence="1">Uncharacterized protein</fullName>
    </submittedName>
</protein>
<comment type="caution">
    <text evidence="1">The sequence shown here is derived from an EMBL/GenBank/DDBJ whole genome shotgun (WGS) entry which is preliminary data.</text>
</comment>
<reference evidence="1 2" key="1">
    <citation type="submission" date="2017-10" db="EMBL/GenBank/DDBJ databases">
        <title>Bifidobacterium genomics.</title>
        <authorList>
            <person name="Lugli G.A."/>
            <person name="Milani C."/>
            <person name="Mancabelli L."/>
        </authorList>
    </citation>
    <scope>NUCLEOTIDE SEQUENCE [LARGE SCALE GENOMIC DNA]</scope>
    <source>
        <strain evidence="1 2">1524B</strain>
    </source>
</reference>
<sequence length="89" mass="10027">PIPANWNYDQFAEISGYHDKWDLDRVAYSGKVAPCDFVLPESVNDPLYKWAWGTEEECISGMRVVCQMLVSGSGYEGGHRLESVKAKNN</sequence>